<keyword evidence="8 11" id="KW-0333">Golgi apparatus</keyword>
<keyword evidence="9" id="KW-0472">Membrane</keyword>
<comment type="caution">
    <text evidence="12">The sequence shown here is derived from an EMBL/GenBank/DDBJ whole genome shotgun (WGS) entry which is preliminary data.</text>
</comment>
<protein>
    <recommendedName>
        <fullName evidence="11">Hexosyltransferase</fullName>
        <ecNumber evidence="11">2.4.1.-</ecNumber>
    </recommendedName>
</protein>
<keyword evidence="6" id="KW-0735">Signal-anchor</keyword>
<dbReference type="InterPro" id="IPR029044">
    <property type="entry name" value="Nucleotide-diphossugar_trans"/>
</dbReference>
<dbReference type="FunFam" id="3.90.550.50:FF:000001">
    <property type="entry name" value="Hexosyltransferase"/>
    <property type="match status" value="1"/>
</dbReference>
<dbReference type="AlphaFoldDB" id="A0A210QL77"/>
<evidence type="ECO:0000313" key="12">
    <source>
        <dbReference type="EMBL" id="OWF49498.1"/>
    </source>
</evidence>
<evidence type="ECO:0000256" key="11">
    <source>
        <dbReference type="RuleBase" id="RU363063"/>
    </source>
</evidence>
<evidence type="ECO:0000256" key="2">
    <source>
        <dbReference type="ARBA" id="ARBA00008661"/>
    </source>
</evidence>
<evidence type="ECO:0000256" key="10">
    <source>
        <dbReference type="ARBA" id="ARBA00023180"/>
    </source>
</evidence>
<evidence type="ECO:0000256" key="7">
    <source>
        <dbReference type="ARBA" id="ARBA00022989"/>
    </source>
</evidence>
<evidence type="ECO:0000256" key="8">
    <source>
        <dbReference type="ARBA" id="ARBA00023034"/>
    </source>
</evidence>
<evidence type="ECO:0000256" key="5">
    <source>
        <dbReference type="ARBA" id="ARBA00022692"/>
    </source>
</evidence>
<keyword evidence="4 12" id="KW-0808">Transferase</keyword>
<sequence length="380" mass="44089">MMMSFPKQILMALSLLSVVSVLILTMFYLNIGPSVQPNGCIAAEALSGFNSTLYSLENPRWRSELQIEQQVKVAIPFYNNPNYTSYPLNIDMRKFVRNHREGSQYTTPKMINVYPYMFITKPEVTCTNSTKLLFVIKSAPKNKRARQAIRDTWANEESVFGIKRVFVLGRTKVYHNDVEQEIKTHKDILLIDYEDSYYMNTWKLRGALIWAGNSCTECDYVMLVDDDYYVATDLLLQQLEMTGNSNESLYMGWVNPRSFPFRSKSSKWYISSTDYPYDIYPPFVSAGSIVMSINFVRDFMFASQFTKHIVFDDVFLAIVANKMGVVPVNNKLFYTGKVEYWNRQFWNTLTAHGYSRPADLRNAWKCHILLKNNGLNTVFK</sequence>
<proteinExistence type="inferred from homology"/>
<dbReference type="PANTHER" id="PTHR11214:SF349">
    <property type="entry name" value="BETA-1,3-GALACTOSYLTRANSFERASE BRN"/>
    <property type="match status" value="1"/>
</dbReference>
<keyword evidence="5" id="KW-0812">Transmembrane</keyword>
<comment type="subcellular location">
    <subcellularLocation>
        <location evidence="1 11">Golgi apparatus membrane</location>
        <topology evidence="1 11">Single-pass type II membrane protein</topology>
    </subcellularLocation>
</comment>
<dbReference type="PANTHER" id="PTHR11214">
    <property type="entry name" value="BETA-1,3-N-ACETYLGLUCOSAMINYLTRANSFERASE"/>
    <property type="match status" value="1"/>
</dbReference>
<dbReference type="GO" id="GO:0016758">
    <property type="term" value="F:hexosyltransferase activity"/>
    <property type="evidence" value="ECO:0007669"/>
    <property type="project" value="InterPro"/>
</dbReference>
<evidence type="ECO:0000256" key="3">
    <source>
        <dbReference type="ARBA" id="ARBA00022676"/>
    </source>
</evidence>
<evidence type="ECO:0000256" key="4">
    <source>
        <dbReference type="ARBA" id="ARBA00022679"/>
    </source>
</evidence>
<evidence type="ECO:0000256" key="9">
    <source>
        <dbReference type="ARBA" id="ARBA00023136"/>
    </source>
</evidence>
<dbReference type="EC" id="2.4.1.-" evidence="11"/>
<organism evidence="12 13">
    <name type="scientific">Mizuhopecten yessoensis</name>
    <name type="common">Japanese scallop</name>
    <name type="synonym">Patinopecten yessoensis</name>
    <dbReference type="NCBI Taxonomy" id="6573"/>
    <lineage>
        <taxon>Eukaryota</taxon>
        <taxon>Metazoa</taxon>
        <taxon>Spiralia</taxon>
        <taxon>Lophotrochozoa</taxon>
        <taxon>Mollusca</taxon>
        <taxon>Bivalvia</taxon>
        <taxon>Autobranchia</taxon>
        <taxon>Pteriomorphia</taxon>
        <taxon>Pectinida</taxon>
        <taxon>Pectinoidea</taxon>
        <taxon>Pectinidae</taxon>
        <taxon>Mizuhopecten</taxon>
    </lineage>
</organism>
<dbReference type="EMBL" id="NEDP02003088">
    <property type="protein sequence ID" value="OWF49498.1"/>
    <property type="molecule type" value="Genomic_DNA"/>
</dbReference>
<dbReference type="GO" id="GO:0008194">
    <property type="term" value="F:UDP-glycosyltransferase activity"/>
    <property type="evidence" value="ECO:0007669"/>
    <property type="project" value="TreeGrafter"/>
</dbReference>
<gene>
    <name evidence="12" type="ORF">KP79_PYT17519</name>
</gene>
<accession>A0A210QL77</accession>
<dbReference type="Proteomes" id="UP000242188">
    <property type="component" value="Unassembled WGS sequence"/>
</dbReference>
<reference evidence="12 13" key="1">
    <citation type="journal article" date="2017" name="Nat. Ecol. Evol.">
        <title>Scallop genome provides insights into evolution of bilaterian karyotype and development.</title>
        <authorList>
            <person name="Wang S."/>
            <person name="Zhang J."/>
            <person name="Jiao W."/>
            <person name="Li J."/>
            <person name="Xun X."/>
            <person name="Sun Y."/>
            <person name="Guo X."/>
            <person name="Huan P."/>
            <person name="Dong B."/>
            <person name="Zhang L."/>
            <person name="Hu X."/>
            <person name="Sun X."/>
            <person name="Wang J."/>
            <person name="Zhao C."/>
            <person name="Wang Y."/>
            <person name="Wang D."/>
            <person name="Huang X."/>
            <person name="Wang R."/>
            <person name="Lv J."/>
            <person name="Li Y."/>
            <person name="Zhang Z."/>
            <person name="Liu B."/>
            <person name="Lu W."/>
            <person name="Hui Y."/>
            <person name="Liang J."/>
            <person name="Zhou Z."/>
            <person name="Hou R."/>
            <person name="Li X."/>
            <person name="Liu Y."/>
            <person name="Li H."/>
            <person name="Ning X."/>
            <person name="Lin Y."/>
            <person name="Zhao L."/>
            <person name="Xing Q."/>
            <person name="Dou J."/>
            <person name="Li Y."/>
            <person name="Mao J."/>
            <person name="Guo H."/>
            <person name="Dou H."/>
            <person name="Li T."/>
            <person name="Mu C."/>
            <person name="Jiang W."/>
            <person name="Fu Q."/>
            <person name="Fu X."/>
            <person name="Miao Y."/>
            <person name="Liu J."/>
            <person name="Yu Q."/>
            <person name="Li R."/>
            <person name="Liao H."/>
            <person name="Li X."/>
            <person name="Kong Y."/>
            <person name="Jiang Z."/>
            <person name="Chourrout D."/>
            <person name="Li R."/>
            <person name="Bao Z."/>
        </authorList>
    </citation>
    <scope>NUCLEOTIDE SEQUENCE [LARGE SCALE GENOMIC DNA]</scope>
    <source>
        <strain evidence="12 13">PY_sf001</strain>
    </source>
</reference>
<dbReference type="GO" id="GO:0000139">
    <property type="term" value="C:Golgi membrane"/>
    <property type="evidence" value="ECO:0007669"/>
    <property type="project" value="UniProtKB-SubCell"/>
</dbReference>
<keyword evidence="10" id="KW-0325">Glycoprotein</keyword>
<dbReference type="OrthoDB" id="2139606at2759"/>
<evidence type="ECO:0000256" key="1">
    <source>
        <dbReference type="ARBA" id="ARBA00004323"/>
    </source>
</evidence>
<dbReference type="Pfam" id="PF01762">
    <property type="entry name" value="Galactosyl_T"/>
    <property type="match status" value="1"/>
</dbReference>
<comment type="similarity">
    <text evidence="2 11">Belongs to the glycosyltransferase 31 family.</text>
</comment>
<keyword evidence="13" id="KW-1185">Reference proteome</keyword>
<dbReference type="InterPro" id="IPR002659">
    <property type="entry name" value="Glyco_trans_31"/>
</dbReference>
<evidence type="ECO:0000256" key="6">
    <source>
        <dbReference type="ARBA" id="ARBA00022968"/>
    </source>
</evidence>
<dbReference type="Gene3D" id="3.90.550.50">
    <property type="match status" value="1"/>
</dbReference>
<name>A0A210QL77_MIZYE</name>
<keyword evidence="3 11" id="KW-0328">Glycosyltransferase</keyword>
<evidence type="ECO:0000313" key="13">
    <source>
        <dbReference type="Proteomes" id="UP000242188"/>
    </source>
</evidence>
<dbReference type="GO" id="GO:0006493">
    <property type="term" value="P:protein O-linked glycosylation"/>
    <property type="evidence" value="ECO:0007669"/>
    <property type="project" value="TreeGrafter"/>
</dbReference>
<dbReference type="SUPFAM" id="SSF53448">
    <property type="entry name" value="Nucleotide-diphospho-sugar transferases"/>
    <property type="match status" value="1"/>
</dbReference>
<keyword evidence="7" id="KW-1133">Transmembrane helix</keyword>